<keyword evidence="5" id="KW-0732">Signal</keyword>
<dbReference type="AlphaFoldDB" id="A0AAV9D0I2"/>
<protein>
    <recommendedName>
        <fullName evidence="3">ER membrane protein complex subunit 10</fullName>
    </recommendedName>
</protein>
<evidence type="ECO:0000256" key="9">
    <source>
        <dbReference type="SAM" id="MobiDB-lite"/>
    </source>
</evidence>
<evidence type="ECO:0000313" key="11">
    <source>
        <dbReference type="EMBL" id="KAK1319720.1"/>
    </source>
</evidence>
<keyword evidence="7" id="KW-1133">Transmembrane helix</keyword>
<dbReference type="Proteomes" id="UP001180020">
    <property type="component" value="Unassembled WGS sequence"/>
</dbReference>
<reference evidence="10" key="2">
    <citation type="submission" date="2023-06" db="EMBL/GenBank/DDBJ databases">
        <authorList>
            <person name="Ma L."/>
            <person name="Liu K.-W."/>
            <person name="Li Z."/>
            <person name="Hsiao Y.-Y."/>
            <person name="Qi Y."/>
            <person name="Fu T."/>
            <person name="Tang G."/>
            <person name="Zhang D."/>
            <person name="Sun W.-H."/>
            <person name="Liu D.-K."/>
            <person name="Li Y."/>
            <person name="Chen G.-Z."/>
            <person name="Liu X.-D."/>
            <person name="Liao X.-Y."/>
            <person name="Jiang Y.-T."/>
            <person name="Yu X."/>
            <person name="Hao Y."/>
            <person name="Huang J."/>
            <person name="Zhao X.-W."/>
            <person name="Ke S."/>
            <person name="Chen Y.-Y."/>
            <person name="Wu W.-L."/>
            <person name="Hsu J.-L."/>
            <person name="Lin Y.-F."/>
            <person name="Huang M.-D."/>
            <person name="Li C.-Y."/>
            <person name="Huang L."/>
            <person name="Wang Z.-W."/>
            <person name="Zhao X."/>
            <person name="Zhong W.-Y."/>
            <person name="Peng D.-H."/>
            <person name="Ahmad S."/>
            <person name="Lan S."/>
            <person name="Zhang J.-S."/>
            <person name="Tsai W.-C."/>
            <person name="Van De Peer Y."/>
            <person name="Liu Z.-J."/>
        </authorList>
    </citation>
    <scope>NUCLEOTIDE SEQUENCE</scope>
    <source>
        <strain evidence="10">CP</strain>
        <tissue evidence="10">Leaves</tissue>
    </source>
</reference>
<evidence type="ECO:0000256" key="4">
    <source>
        <dbReference type="ARBA" id="ARBA00022692"/>
    </source>
</evidence>
<reference evidence="10" key="1">
    <citation type="journal article" date="2023" name="Nat. Commun.">
        <title>Diploid and tetraploid genomes of Acorus and the evolution of monocots.</title>
        <authorList>
            <person name="Ma L."/>
            <person name="Liu K.W."/>
            <person name="Li Z."/>
            <person name="Hsiao Y.Y."/>
            <person name="Qi Y."/>
            <person name="Fu T."/>
            <person name="Tang G.D."/>
            <person name="Zhang D."/>
            <person name="Sun W.H."/>
            <person name="Liu D.K."/>
            <person name="Li Y."/>
            <person name="Chen G.Z."/>
            <person name="Liu X.D."/>
            <person name="Liao X.Y."/>
            <person name="Jiang Y.T."/>
            <person name="Yu X."/>
            <person name="Hao Y."/>
            <person name="Huang J."/>
            <person name="Zhao X.W."/>
            <person name="Ke S."/>
            <person name="Chen Y.Y."/>
            <person name="Wu W.L."/>
            <person name="Hsu J.L."/>
            <person name="Lin Y.F."/>
            <person name="Huang M.D."/>
            <person name="Li C.Y."/>
            <person name="Huang L."/>
            <person name="Wang Z.W."/>
            <person name="Zhao X."/>
            <person name="Zhong W.Y."/>
            <person name="Peng D.H."/>
            <person name="Ahmad S."/>
            <person name="Lan S."/>
            <person name="Zhang J.S."/>
            <person name="Tsai W.C."/>
            <person name="Van de Peer Y."/>
            <person name="Liu Z.J."/>
        </authorList>
    </citation>
    <scope>NUCLEOTIDE SEQUENCE</scope>
    <source>
        <strain evidence="10">CP</strain>
    </source>
</reference>
<name>A0AAV9D0I2_ACOCL</name>
<evidence type="ECO:0000256" key="8">
    <source>
        <dbReference type="ARBA" id="ARBA00023136"/>
    </source>
</evidence>
<comment type="similarity">
    <text evidence="2">Belongs to the EMC10 family.</text>
</comment>
<accession>A0AAV9D0I2</accession>
<evidence type="ECO:0000313" key="12">
    <source>
        <dbReference type="Proteomes" id="UP001180020"/>
    </source>
</evidence>
<dbReference type="PANTHER" id="PTHR21397">
    <property type="entry name" value="CHROMATIN COMPLEXES SUBUNIT BAP18-RELATED"/>
    <property type="match status" value="1"/>
</dbReference>
<keyword evidence="12" id="KW-1185">Reference proteome</keyword>
<dbReference type="EMBL" id="JAUJYO010000016">
    <property type="protein sequence ID" value="KAK1294254.1"/>
    <property type="molecule type" value="Genomic_DNA"/>
</dbReference>
<dbReference type="EMBL" id="JAUJYO010000004">
    <property type="protein sequence ID" value="KAK1319720.1"/>
    <property type="molecule type" value="Genomic_DNA"/>
</dbReference>
<comment type="subcellular location">
    <subcellularLocation>
        <location evidence="1">Endoplasmic reticulum membrane</location>
        <topology evidence="1">Single-pass type I membrane protein</topology>
    </subcellularLocation>
</comment>
<feature type="compositionally biased region" description="Low complexity" evidence="9">
    <location>
        <begin position="104"/>
        <end position="115"/>
    </location>
</feature>
<evidence type="ECO:0000256" key="6">
    <source>
        <dbReference type="ARBA" id="ARBA00022824"/>
    </source>
</evidence>
<dbReference type="GO" id="GO:0005789">
    <property type="term" value="C:endoplasmic reticulum membrane"/>
    <property type="evidence" value="ECO:0007669"/>
    <property type="project" value="UniProtKB-SubCell"/>
</dbReference>
<keyword evidence="4" id="KW-0812">Transmembrane</keyword>
<evidence type="ECO:0000256" key="2">
    <source>
        <dbReference type="ARBA" id="ARBA00007695"/>
    </source>
</evidence>
<dbReference type="PANTHER" id="PTHR21397:SF4">
    <property type="entry name" value="ER MEMBRANE PROTEIN COMPLEX SUBUNIT 10"/>
    <property type="match status" value="1"/>
</dbReference>
<sequence length="126" mass="14132">MDGVNILAVNYGSTGACPYPRPIKYPAKWTFNSYTVLKSSDQAPRTPTFNEEIIAGENGEGELAPPERSFWSKYWMYLIPLVLIVMNAFTQAMNMPEEQAAGRQPGSQTQQQQIPPRVPNGAVRRR</sequence>
<gene>
    <name evidence="10" type="ORF">QJS10_CPA16g00094</name>
    <name evidence="11" type="ORF">QJS10_CPB04g01913</name>
</gene>
<dbReference type="Pfam" id="PF21203">
    <property type="entry name" value="ECM10"/>
    <property type="match status" value="1"/>
</dbReference>
<evidence type="ECO:0000256" key="5">
    <source>
        <dbReference type="ARBA" id="ARBA00022729"/>
    </source>
</evidence>
<evidence type="ECO:0000256" key="3">
    <source>
        <dbReference type="ARBA" id="ARBA00020105"/>
    </source>
</evidence>
<comment type="caution">
    <text evidence="10">The sequence shown here is derived from an EMBL/GenBank/DDBJ whole genome shotgun (WGS) entry which is preliminary data.</text>
</comment>
<organism evidence="10 12">
    <name type="scientific">Acorus calamus</name>
    <name type="common">Sweet flag</name>
    <dbReference type="NCBI Taxonomy" id="4465"/>
    <lineage>
        <taxon>Eukaryota</taxon>
        <taxon>Viridiplantae</taxon>
        <taxon>Streptophyta</taxon>
        <taxon>Embryophyta</taxon>
        <taxon>Tracheophyta</taxon>
        <taxon>Spermatophyta</taxon>
        <taxon>Magnoliopsida</taxon>
        <taxon>Liliopsida</taxon>
        <taxon>Acoraceae</taxon>
        <taxon>Acorus</taxon>
    </lineage>
</organism>
<keyword evidence="8" id="KW-0472">Membrane</keyword>
<evidence type="ECO:0000256" key="7">
    <source>
        <dbReference type="ARBA" id="ARBA00022989"/>
    </source>
</evidence>
<feature type="region of interest" description="Disordered" evidence="9">
    <location>
        <begin position="96"/>
        <end position="126"/>
    </location>
</feature>
<keyword evidence="6" id="KW-0256">Endoplasmic reticulum</keyword>
<proteinExistence type="inferred from homology"/>
<evidence type="ECO:0000256" key="1">
    <source>
        <dbReference type="ARBA" id="ARBA00004115"/>
    </source>
</evidence>
<evidence type="ECO:0000313" key="10">
    <source>
        <dbReference type="EMBL" id="KAK1294254.1"/>
    </source>
</evidence>